<dbReference type="GO" id="GO:0004252">
    <property type="term" value="F:serine-type endopeptidase activity"/>
    <property type="evidence" value="ECO:0007669"/>
    <property type="project" value="UniProtKB-UniRule"/>
</dbReference>
<sequence>MDNQKIENLLNLALDSTNQEREKSLNLNVGYNEIENTWDIIIKYTGDIDWLQSDEIDVVKLMNQYAILTVKESIIDELARIPQIEYIEKPKRLFFAVNNGRAASCINSLQTSQYNLFGEGILVAVIDSGIDYSHPDFRNQDGTTRILYLWDQTIIGNPPTGYKIGTEYTSEQINLALKAGSKQEQLQIVPSTDLSGHGTAVSGIAAGNGRASNGLFRGVASRSRLIVVKLGTPRPDSFPRTTELMQAIDYVIKKALEYLMPISINLSFGNTYGSHDGTSLLETYIDLAANMWKSCICVGTGNEGATAGHTSGVVREGVIENVEISVAEYTTNLNLQIWKSYSDEMDIMIKSPGGRSVGPLQQILGPQRFELERTQLLLYYGEPSPFSTAQEIYLDFIPKDSYIADGIWTISLVPRKIVNGSYDMWLPSEKALTSGTNFLLPTPDITLTIPSTSARVISVGAYNTALGSYAVFSGRGYTRRLKLVKPDLVAPGVDITSTAVNGGYGVYSGTSMATPFVTGSCAMLMEWGIVNGNDLFLYGDDCEIIGLNQRKPRKHGSFTGLVQFFS</sequence>
<feature type="active site" description="Charge relay system" evidence="5 6">
    <location>
        <position position="511"/>
    </location>
</feature>
<organism evidence="10 11">
    <name type="scientific">Lachnotalea glycerini</name>
    <dbReference type="NCBI Taxonomy" id="1763509"/>
    <lineage>
        <taxon>Bacteria</taxon>
        <taxon>Bacillati</taxon>
        <taxon>Bacillota</taxon>
        <taxon>Clostridia</taxon>
        <taxon>Lachnospirales</taxon>
        <taxon>Lachnospiraceae</taxon>
        <taxon>Lachnotalea</taxon>
    </lineage>
</organism>
<evidence type="ECO:0000256" key="4">
    <source>
        <dbReference type="ARBA" id="ARBA00022825"/>
    </source>
</evidence>
<dbReference type="PROSITE" id="PS51892">
    <property type="entry name" value="SUBTILASE"/>
    <property type="match status" value="1"/>
</dbReference>
<dbReference type="Gene3D" id="3.40.50.200">
    <property type="entry name" value="Peptidase S8/S53 domain"/>
    <property type="match status" value="1"/>
</dbReference>
<dbReference type="InterPro" id="IPR041365">
    <property type="entry name" value="CspB_prodomain"/>
</dbReference>
<dbReference type="InterPro" id="IPR023828">
    <property type="entry name" value="Peptidase_S8_Ser-AS"/>
</dbReference>
<dbReference type="Gene3D" id="3.30.70.2980">
    <property type="match status" value="1"/>
</dbReference>
<dbReference type="Pfam" id="PF18425">
    <property type="entry name" value="CspB_prodomain"/>
    <property type="match status" value="1"/>
</dbReference>
<evidence type="ECO:0000313" key="10">
    <source>
        <dbReference type="EMBL" id="RDY32035.1"/>
    </source>
</evidence>
<evidence type="ECO:0000256" key="3">
    <source>
        <dbReference type="ARBA" id="ARBA00022801"/>
    </source>
</evidence>
<dbReference type="PROSITE" id="PS00136">
    <property type="entry name" value="SUBTILASE_ASP"/>
    <property type="match status" value="1"/>
</dbReference>
<dbReference type="CDD" id="cd07478">
    <property type="entry name" value="Peptidases_S8_CspA-like"/>
    <property type="match status" value="1"/>
</dbReference>
<feature type="active site" description="Charge relay system" evidence="5 6">
    <location>
        <position position="197"/>
    </location>
</feature>
<keyword evidence="11" id="KW-1185">Reference proteome</keyword>
<evidence type="ECO:0000313" key="11">
    <source>
        <dbReference type="Proteomes" id="UP000216411"/>
    </source>
</evidence>
<keyword evidence="2 6" id="KW-0645">Protease</keyword>
<dbReference type="AlphaFoldDB" id="A0A371JH24"/>
<accession>A0A371JH24</accession>
<evidence type="ECO:0000259" key="9">
    <source>
        <dbReference type="Pfam" id="PF18425"/>
    </source>
</evidence>
<dbReference type="GO" id="GO:0006508">
    <property type="term" value="P:proteolysis"/>
    <property type="evidence" value="ECO:0007669"/>
    <property type="project" value="UniProtKB-KW"/>
</dbReference>
<proteinExistence type="inferred from homology"/>
<dbReference type="InterPro" id="IPR050131">
    <property type="entry name" value="Peptidase_S8_subtilisin-like"/>
</dbReference>
<dbReference type="InterPro" id="IPR022398">
    <property type="entry name" value="Peptidase_S8_His-AS"/>
</dbReference>
<dbReference type="OrthoDB" id="9762689at2"/>
<keyword evidence="3 6" id="KW-0378">Hydrolase</keyword>
<evidence type="ECO:0000256" key="5">
    <source>
        <dbReference type="PIRSR" id="PIRSR615500-1"/>
    </source>
</evidence>
<dbReference type="PRINTS" id="PR00723">
    <property type="entry name" value="SUBTILISIN"/>
</dbReference>
<feature type="domain" description="Csp protease B prodomain" evidence="9">
    <location>
        <begin position="4"/>
        <end position="91"/>
    </location>
</feature>
<dbReference type="InterPro" id="IPR017310">
    <property type="entry name" value="Pept_S8A_subtilisin_clostridia"/>
</dbReference>
<keyword evidence="4 6" id="KW-0720">Serine protease</keyword>
<protein>
    <submittedName>
        <fullName evidence="10">Peptidase S8</fullName>
    </submittedName>
</protein>
<dbReference type="Gene3D" id="2.60.120.1290">
    <property type="match status" value="1"/>
</dbReference>
<dbReference type="InterPro" id="IPR000209">
    <property type="entry name" value="Peptidase_S8/S53_dom"/>
</dbReference>
<dbReference type="PROSITE" id="PS00137">
    <property type="entry name" value="SUBTILASE_HIS"/>
    <property type="match status" value="1"/>
</dbReference>
<dbReference type="SUPFAM" id="SSF52743">
    <property type="entry name" value="Subtilisin-like"/>
    <property type="match status" value="1"/>
</dbReference>
<dbReference type="InterPro" id="IPR034045">
    <property type="entry name" value="Pep_S8_CspA-like"/>
</dbReference>
<gene>
    <name evidence="10" type="ORF">CG710_006775</name>
</gene>
<dbReference type="InterPro" id="IPR036852">
    <property type="entry name" value="Peptidase_S8/S53_dom_sf"/>
</dbReference>
<evidence type="ECO:0000256" key="6">
    <source>
        <dbReference type="PROSITE-ProRule" id="PRU01240"/>
    </source>
</evidence>
<dbReference type="RefSeq" id="WP_094377285.1">
    <property type="nucleotide sequence ID" value="NZ_NOKA02000007.1"/>
</dbReference>
<dbReference type="PROSITE" id="PS00138">
    <property type="entry name" value="SUBTILASE_SER"/>
    <property type="match status" value="1"/>
</dbReference>
<dbReference type="PANTHER" id="PTHR43806">
    <property type="entry name" value="PEPTIDASE S8"/>
    <property type="match status" value="1"/>
</dbReference>
<dbReference type="InterPro" id="IPR015500">
    <property type="entry name" value="Peptidase_S8_subtilisin-rel"/>
</dbReference>
<evidence type="ECO:0000256" key="7">
    <source>
        <dbReference type="RuleBase" id="RU003355"/>
    </source>
</evidence>
<comment type="caution">
    <text evidence="10">The sequence shown here is derived from an EMBL/GenBank/DDBJ whole genome shotgun (WGS) entry which is preliminary data.</text>
</comment>
<dbReference type="PANTHER" id="PTHR43806:SF11">
    <property type="entry name" value="CEREVISIN-RELATED"/>
    <property type="match status" value="1"/>
</dbReference>
<evidence type="ECO:0000259" key="8">
    <source>
        <dbReference type="Pfam" id="PF00082"/>
    </source>
</evidence>
<dbReference type="Proteomes" id="UP000216411">
    <property type="component" value="Unassembled WGS sequence"/>
</dbReference>
<comment type="similarity">
    <text evidence="1 6 7">Belongs to the peptidase S8 family.</text>
</comment>
<feature type="active site" description="Charge relay system" evidence="5 6">
    <location>
        <position position="127"/>
    </location>
</feature>
<feature type="domain" description="Peptidase S8/S53" evidence="8">
    <location>
        <begin position="118"/>
        <end position="348"/>
    </location>
</feature>
<name>A0A371JH24_9FIRM</name>
<evidence type="ECO:0000256" key="1">
    <source>
        <dbReference type="ARBA" id="ARBA00011073"/>
    </source>
</evidence>
<evidence type="ECO:0000256" key="2">
    <source>
        <dbReference type="ARBA" id="ARBA00022670"/>
    </source>
</evidence>
<dbReference type="InterPro" id="IPR023827">
    <property type="entry name" value="Peptidase_S8_Asp-AS"/>
</dbReference>
<dbReference type="PIRSF" id="PIRSF037894">
    <property type="entry name" value="Subtilisin_rel_CspABC"/>
    <property type="match status" value="1"/>
</dbReference>
<dbReference type="Pfam" id="PF00082">
    <property type="entry name" value="Peptidase_S8"/>
    <property type="match status" value="2"/>
</dbReference>
<feature type="domain" description="Peptidase S8/S53" evidence="8">
    <location>
        <begin position="446"/>
        <end position="526"/>
    </location>
</feature>
<reference evidence="10 11" key="1">
    <citation type="journal article" date="2017" name="Genome Announc.">
        <title>Draft Genome Sequence of a Sporulating and Motile Strain of Lachnotalea glycerini Isolated from Water in Quebec City, Canada.</title>
        <authorList>
            <person name="Maheux A.F."/>
            <person name="Boudreau D.K."/>
            <person name="Berube E."/>
            <person name="Boissinot M."/>
            <person name="Raymond F."/>
            <person name="Brodeur S."/>
            <person name="Corbeil J."/>
            <person name="Isabel S."/>
            <person name="Omar R.F."/>
            <person name="Bergeron M.G."/>
        </authorList>
    </citation>
    <scope>NUCLEOTIDE SEQUENCE [LARGE SCALE GENOMIC DNA]</scope>
    <source>
        <strain evidence="10 11">CCRI-19302</strain>
    </source>
</reference>
<dbReference type="EMBL" id="NOKA02000007">
    <property type="protein sequence ID" value="RDY32035.1"/>
    <property type="molecule type" value="Genomic_DNA"/>
</dbReference>